<proteinExistence type="predicted"/>
<name>A0A5E4QAV4_9NEOP</name>
<gene>
    <name evidence="1" type="ORF">LSINAPIS_LOCUS6681</name>
</gene>
<evidence type="ECO:0000313" key="2">
    <source>
        <dbReference type="Proteomes" id="UP000324832"/>
    </source>
</evidence>
<sequence>MMFCNVCGIVDEYYDENSEAEHNATQKHICNTILLNYNNNKRCFASNRDGVKIVCHSESLPFGDAKIMKVENIYHLKIRMTDVGQFEMPIMFTIIRKAQEKKQGGRNEKTLIFVREMVVSVQEDEVTDTFVKSPYTNEKWPDKDVYLLSLNQP</sequence>
<reference evidence="1 2" key="1">
    <citation type="submission" date="2017-07" db="EMBL/GenBank/DDBJ databases">
        <authorList>
            <person name="Talla V."/>
            <person name="Backstrom N."/>
        </authorList>
    </citation>
    <scope>NUCLEOTIDE SEQUENCE [LARGE SCALE GENOMIC DNA]</scope>
</reference>
<dbReference type="AlphaFoldDB" id="A0A5E4QAV4"/>
<protein>
    <submittedName>
        <fullName evidence="1">Uncharacterized protein</fullName>
    </submittedName>
</protein>
<organism evidence="1 2">
    <name type="scientific">Leptidea sinapis</name>
    <dbReference type="NCBI Taxonomy" id="189913"/>
    <lineage>
        <taxon>Eukaryota</taxon>
        <taxon>Metazoa</taxon>
        <taxon>Ecdysozoa</taxon>
        <taxon>Arthropoda</taxon>
        <taxon>Hexapoda</taxon>
        <taxon>Insecta</taxon>
        <taxon>Pterygota</taxon>
        <taxon>Neoptera</taxon>
        <taxon>Endopterygota</taxon>
        <taxon>Lepidoptera</taxon>
        <taxon>Glossata</taxon>
        <taxon>Ditrysia</taxon>
        <taxon>Papilionoidea</taxon>
        <taxon>Pieridae</taxon>
        <taxon>Dismorphiinae</taxon>
        <taxon>Leptidea</taxon>
    </lineage>
</organism>
<dbReference type="EMBL" id="FZQP02002126">
    <property type="protein sequence ID" value="VVC94824.1"/>
    <property type="molecule type" value="Genomic_DNA"/>
</dbReference>
<accession>A0A5E4QAV4</accession>
<keyword evidence="2" id="KW-1185">Reference proteome</keyword>
<dbReference type="Proteomes" id="UP000324832">
    <property type="component" value="Unassembled WGS sequence"/>
</dbReference>
<evidence type="ECO:0000313" key="1">
    <source>
        <dbReference type="EMBL" id="VVC94824.1"/>
    </source>
</evidence>